<dbReference type="Gramene" id="TuG1812G0300003162.01.T01">
    <property type="protein sequence ID" value="TuG1812G0300003162.01.T01.cds471510"/>
    <property type="gene ID" value="TuG1812G0300003162.01"/>
</dbReference>
<organism evidence="2 3">
    <name type="scientific">Triticum urartu</name>
    <name type="common">Red wild einkorn</name>
    <name type="synonym">Crithodium urartu</name>
    <dbReference type="NCBI Taxonomy" id="4572"/>
    <lineage>
        <taxon>Eukaryota</taxon>
        <taxon>Viridiplantae</taxon>
        <taxon>Streptophyta</taxon>
        <taxon>Embryophyta</taxon>
        <taxon>Tracheophyta</taxon>
        <taxon>Spermatophyta</taxon>
        <taxon>Magnoliopsida</taxon>
        <taxon>Liliopsida</taxon>
        <taxon>Poales</taxon>
        <taxon>Poaceae</taxon>
        <taxon>BOP clade</taxon>
        <taxon>Pooideae</taxon>
        <taxon>Triticodae</taxon>
        <taxon>Triticeae</taxon>
        <taxon>Triticinae</taxon>
        <taxon>Triticum</taxon>
    </lineage>
</organism>
<accession>A0A8R7TXE5</accession>
<keyword evidence="1" id="KW-0812">Transmembrane</keyword>
<dbReference type="AlphaFoldDB" id="A0A8R7TXE5"/>
<protein>
    <submittedName>
        <fullName evidence="2">Uncharacterized protein</fullName>
    </submittedName>
</protein>
<reference evidence="3" key="1">
    <citation type="journal article" date="2013" name="Nature">
        <title>Draft genome of the wheat A-genome progenitor Triticum urartu.</title>
        <authorList>
            <person name="Ling H.Q."/>
            <person name="Zhao S."/>
            <person name="Liu D."/>
            <person name="Wang J."/>
            <person name="Sun H."/>
            <person name="Zhang C."/>
            <person name="Fan H."/>
            <person name="Li D."/>
            <person name="Dong L."/>
            <person name="Tao Y."/>
            <person name="Gao C."/>
            <person name="Wu H."/>
            <person name="Li Y."/>
            <person name="Cui Y."/>
            <person name="Guo X."/>
            <person name="Zheng S."/>
            <person name="Wang B."/>
            <person name="Yu K."/>
            <person name="Liang Q."/>
            <person name="Yang W."/>
            <person name="Lou X."/>
            <person name="Chen J."/>
            <person name="Feng M."/>
            <person name="Jian J."/>
            <person name="Zhang X."/>
            <person name="Luo G."/>
            <person name="Jiang Y."/>
            <person name="Liu J."/>
            <person name="Wang Z."/>
            <person name="Sha Y."/>
            <person name="Zhang B."/>
            <person name="Wu H."/>
            <person name="Tang D."/>
            <person name="Shen Q."/>
            <person name="Xue P."/>
            <person name="Zou S."/>
            <person name="Wang X."/>
            <person name="Liu X."/>
            <person name="Wang F."/>
            <person name="Yang Y."/>
            <person name="An X."/>
            <person name="Dong Z."/>
            <person name="Zhang K."/>
            <person name="Zhang X."/>
            <person name="Luo M.C."/>
            <person name="Dvorak J."/>
            <person name="Tong Y."/>
            <person name="Wang J."/>
            <person name="Yang H."/>
            <person name="Li Z."/>
            <person name="Wang D."/>
            <person name="Zhang A."/>
            <person name="Wang J."/>
        </authorList>
    </citation>
    <scope>NUCLEOTIDE SEQUENCE</scope>
    <source>
        <strain evidence="3">cv. G1812</strain>
    </source>
</reference>
<proteinExistence type="predicted"/>
<name>A0A8R7TXE5_TRIUA</name>
<sequence>MSYSLIPFSVNGSMASVTVCSMLYWLCLLHALLVVSLAPCALRHTRVCCLHAAAACMVCWLDVGVCVCAHTH</sequence>
<keyword evidence="1" id="KW-1133">Transmembrane helix</keyword>
<evidence type="ECO:0000313" key="2">
    <source>
        <dbReference type="EnsemblPlants" id="TuG1812G0300003162.01.T01.cds471510"/>
    </source>
</evidence>
<dbReference type="EnsemblPlants" id="TuG1812G0300003162.01.T01">
    <property type="protein sequence ID" value="TuG1812G0300003162.01.T01.cds471510"/>
    <property type="gene ID" value="TuG1812G0300003162.01"/>
</dbReference>
<feature type="transmembrane region" description="Helical" evidence="1">
    <location>
        <begin position="22"/>
        <end position="42"/>
    </location>
</feature>
<reference evidence="2" key="2">
    <citation type="submission" date="2018-03" db="EMBL/GenBank/DDBJ databases">
        <title>The Triticum urartu genome reveals the dynamic nature of wheat genome evolution.</title>
        <authorList>
            <person name="Ling H."/>
            <person name="Ma B."/>
            <person name="Shi X."/>
            <person name="Liu H."/>
            <person name="Dong L."/>
            <person name="Sun H."/>
            <person name="Cao Y."/>
            <person name="Gao Q."/>
            <person name="Zheng S."/>
            <person name="Li Y."/>
            <person name="Yu Y."/>
            <person name="Du H."/>
            <person name="Qi M."/>
            <person name="Li Y."/>
            <person name="Yu H."/>
            <person name="Cui Y."/>
            <person name="Wang N."/>
            <person name="Chen C."/>
            <person name="Wu H."/>
            <person name="Zhao Y."/>
            <person name="Zhang J."/>
            <person name="Li Y."/>
            <person name="Zhou W."/>
            <person name="Zhang B."/>
            <person name="Hu W."/>
            <person name="Eijk M."/>
            <person name="Tang J."/>
            <person name="Witsenboer H."/>
            <person name="Zhao S."/>
            <person name="Li Z."/>
            <person name="Zhang A."/>
            <person name="Wang D."/>
            <person name="Liang C."/>
        </authorList>
    </citation>
    <scope>NUCLEOTIDE SEQUENCE [LARGE SCALE GENOMIC DNA]</scope>
    <source>
        <strain evidence="2">cv. G1812</strain>
    </source>
</reference>
<reference evidence="2" key="3">
    <citation type="submission" date="2022-06" db="UniProtKB">
        <authorList>
            <consortium name="EnsemblPlants"/>
        </authorList>
    </citation>
    <scope>IDENTIFICATION</scope>
</reference>
<evidence type="ECO:0000256" key="1">
    <source>
        <dbReference type="SAM" id="Phobius"/>
    </source>
</evidence>
<keyword evidence="3" id="KW-1185">Reference proteome</keyword>
<dbReference type="Proteomes" id="UP000015106">
    <property type="component" value="Chromosome 3"/>
</dbReference>
<keyword evidence="1" id="KW-0472">Membrane</keyword>
<evidence type="ECO:0000313" key="3">
    <source>
        <dbReference type="Proteomes" id="UP000015106"/>
    </source>
</evidence>